<evidence type="ECO:0000313" key="2">
    <source>
        <dbReference type="Proteomes" id="UP000037696"/>
    </source>
</evidence>
<dbReference type="OrthoDB" id="4362951at2759"/>
<proteinExistence type="predicted"/>
<dbReference type="AlphaFoldDB" id="A0A0M8PA75"/>
<reference evidence="1 2" key="1">
    <citation type="submission" date="2015-08" db="EMBL/GenBank/DDBJ databases">
        <title>Genome sequencing of Penicillium nordicum.</title>
        <authorList>
            <person name="Nguyen H.D."/>
            <person name="Seifert K.A."/>
        </authorList>
    </citation>
    <scope>NUCLEOTIDE SEQUENCE [LARGE SCALE GENOMIC DNA]</scope>
    <source>
        <strain evidence="1 2">DAOMC 185683</strain>
    </source>
</reference>
<accession>A0A0M8PA75</accession>
<keyword evidence="2" id="KW-1185">Reference proteome</keyword>
<evidence type="ECO:0000313" key="1">
    <source>
        <dbReference type="EMBL" id="KOS48328.1"/>
    </source>
</evidence>
<organism evidence="1 2">
    <name type="scientific">Penicillium nordicum</name>
    <dbReference type="NCBI Taxonomy" id="229535"/>
    <lineage>
        <taxon>Eukaryota</taxon>
        <taxon>Fungi</taxon>
        <taxon>Dikarya</taxon>
        <taxon>Ascomycota</taxon>
        <taxon>Pezizomycotina</taxon>
        <taxon>Eurotiomycetes</taxon>
        <taxon>Eurotiomycetidae</taxon>
        <taxon>Eurotiales</taxon>
        <taxon>Aspergillaceae</taxon>
        <taxon>Penicillium</taxon>
    </lineage>
</organism>
<name>A0A0M8PA75_9EURO</name>
<dbReference type="Proteomes" id="UP000037696">
    <property type="component" value="Unassembled WGS sequence"/>
</dbReference>
<dbReference type="EMBL" id="LHQQ01000006">
    <property type="protein sequence ID" value="KOS48328.1"/>
    <property type="molecule type" value="Genomic_DNA"/>
</dbReference>
<gene>
    <name evidence="1" type="ORF">ACN38_g744</name>
</gene>
<sequence>MNNVTLSCFVDLAVVEVIANLKPKLEPFLFETKSDLFNLNLNMRDDRLKAQDDSIVARGNSSRDLSFLL</sequence>
<comment type="caution">
    <text evidence="1">The sequence shown here is derived from an EMBL/GenBank/DDBJ whole genome shotgun (WGS) entry which is preliminary data.</text>
</comment>
<protein>
    <submittedName>
        <fullName evidence="1">Uncharacterized protein</fullName>
    </submittedName>
</protein>